<dbReference type="Pfam" id="PF00069">
    <property type="entry name" value="Pkinase"/>
    <property type="match status" value="1"/>
</dbReference>
<evidence type="ECO:0000256" key="3">
    <source>
        <dbReference type="ARBA" id="ARBA00022741"/>
    </source>
</evidence>
<dbReference type="InterPro" id="IPR000719">
    <property type="entry name" value="Prot_kinase_dom"/>
</dbReference>
<evidence type="ECO:0000313" key="10">
    <source>
        <dbReference type="EMBL" id="KAG0462740.1"/>
    </source>
</evidence>
<dbReference type="FunFam" id="3.60.40.10:FF:000035">
    <property type="entry name" value="Leucine rich repeat protein phosphatase 2c domain containing protein"/>
    <property type="match status" value="1"/>
</dbReference>
<organism evidence="10 11">
    <name type="scientific">Vanilla planifolia</name>
    <name type="common">Vanilla</name>
    <dbReference type="NCBI Taxonomy" id="51239"/>
    <lineage>
        <taxon>Eukaryota</taxon>
        <taxon>Viridiplantae</taxon>
        <taxon>Streptophyta</taxon>
        <taxon>Embryophyta</taxon>
        <taxon>Tracheophyta</taxon>
        <taxon>Spermatophyta</taxon>
        <taxon>Magnoliopsida</taxon>
        <taxon>Liliopsida</taxon>
        <taxon>Asparagales</taxon>
        <taxon>Orchidaceae</taxon>
        <taxon>Vanilloideae</taxon>
        <taxon>Vanilleae</taxon>
        <taxon>Vanilla</taxon>
    </lineage>
</organism>
<dbReference type="InterPro" id="IPR036457">
    <property type="entry name" value="PPM-type-like_dom_sf"/>
</dbReference>
<dbReference type="InterPro" id="IPR051681">
    <property type="entry name" value="Ser/Thr_Kinases-Pseudokinases"/>
</dbReference>
<dbReference type="EC" id="3.1.3.16" evidence="1"/>
<dbReference type="AlphaFoldDB" id="A0A835PYH1"/>
<evidence type="ECO:0000256" key="4">
    <source>
        <dbReference type="ARBA" id="ARBA00022777"/>
    </source>
</evidence>
<dbReference type="InterPro" id="IPR008271">
    <property type="entry name" value="Ser/Thr_kinase_AS"/>
</dbReference>
<dbReference type="SMART" id="SM00331">
    <property type="entry name" value="PP2C_SIG"/>
    <property type="match status" value="1"/>
</dbReference>
<evidence type="ECO:0000256" key="5">
    <source>
        <dbReference type="ARBA" id="ARBA00022840"/>
    </source>
</evidence>
<evidence type="ECO:0000259" key="9">
    <source>
        <dbReference type="PROSITE" id="PS51746"/>
    </source>
</evidence>
<dbReference type="PROSITE" id="PS51746">
    <property type="entry name" value="PPM_2"/>
    <property type="match status" value="1"/>
</dbReference>
<keyword evidence="4" id="KW-0418">Kinase</keyword>
<accession>A0A835PYH1</accession>
<keyword evidence="3" id="KW-0547">Nucleotide-binding</keyword>
<comment type="catalytic activity">
    <reaction evidence="7">
        <text>O-phospho-L-threonyl-[protein] + H2O = L-threonyl-[protein] + phosphate</text>
        <dbReference type="Rhea" id="RHEA:47004"/>
        <dbReference type="Rhea" id="RHEA-COMP:11060"/>
        <dbReference type="Rhea" id="RHEA-COMP:11605"/>
        <dbReference type="ChEBI" id="CHEBI:15377"/>
        <dbReference type="ChEBI" id="CHEBI:30013"/>
        <dbReference type="ChEBI" id="CHEBI:43474"/>
        <dbReference type="ChEBI" id="CHEBI:61977"/>
        <dbReference type="EC" id="3.1.3.16"/>
    </reaction>
</comment>
<name>A0A835PYH1_VANPL</name>
<proteinExistence type="predicted"/>
<dbReference type="CDD" id="cd00143">
    <property type="entry name" value="PP2Cc"/>
    <property type="match status" value="1"/>
</dbReference>
<dbReference type="GO" id="GO:0004674">
    <property type="term" value="F:protein serine/threonine kinase activity"/>
    <property type="evidence" value="ECO:0007669"/>
    <property type="project" value="TreeGrafter"/>
</dbReference>
<feature type="domain" description="PPM-type phosphatase" evidence="9">
    <location>
        <begin position="390"/>
        <end position="647"/>
    </location>
</feature>
<dbReference type="InterPro" id="IPR001932">
    <property type="entry name" value="PPM-type_phosphatase-like_dom"/>
</dbReference>
<gene>
    <name evidence="10" type="ORF">HPP92_021216</name>
</gene>
<evidence type="ECO:0000256" key="1">
    <source>
        <dbReference type="ARBA" id="ARBA00013081"/>
    </source>
</evidence>
<dbReference type="InterPro" id="IPR011009">
    <property type="entry name" value="Kinase-like_dom_sf"/>
</dbReference>
<evidence type="ECO:0000256" key="2">
    <source>
        <dbReference type="ARBA" id="ARBA00022679"/>
    </source>
</evidence>
<dbReference type="EMBL" id="JADCNM010000011">
    <property type="protein sequence ID" value="KAG0462740.1"/>
    <property type="molecule type" value="Genomic_DNA"/>
</dbReference>
<dbReference type="PANTHER" id="PTHR44329:SF288">
    <property type="entry name" value="MITOGEN-ACTIVATED PROTEIN KINASE KINASE KINASE 20"/>
    <property type="match status" value="1"/>
</dbReference>
<dbReference type="Proteomes" id="UP000639772">
    <property type="component" value="Chromosome 11"/>
</dbReference>
<sequence length="657" mass="72951">MMLEKEELNTCFRGCCSSDAIPLHLPSSSYSLVQTIARGSESNIFEARLHGRRVVAKKPVLSTSEDIDKFHRELKLLCKLNHPGLVNLVAAHARPPNYLFFFEYYEMGSLAHNLHVEEWCPSLEEVLVIAYDLANALQYLHENGILHRDIKPGNILLGGDLHPHLADFGLAIYKKDLQQLSIENWRSSGKPTGGFHKKNMVGTLIYMAPEILRNNVHTEKSDVYSFSISINELLTGVVPYTDLRSEAEAHTVLEMNYTEQKLTAAVVSEGLRPVLPQSGSDGFEKILALIQRCWHSNPSCRPSFDQIINELDGIKKLVVQTEHRGKTSEILPSSLNSQCQSGMNVRSFPEELNWFKQGELSSKTALNGSTCIRLWPSSLSNVLQYCPTLSWGSFATRGGRETMEDTHFLLPKISNEKDIHVFGIFDGHRGAAAAEYSARALPGFLQRAGESCSPADALTEAFIKTDIAFREELASNCISKRIVQKNYHPGCAALIALIVRNMLFVANAGDCRAILCRAGRPYPMSKEHLASCHVERIRVMDAGMEVKWNVDTWRVGPAALQVTRSIGDGDLKPAVTAEPEIIETTLSADDEFLVMASDGLWDAVSNKEVISIINNTVKEPAMCSKRLASEAIERGSKDNITVIVVFLRPVSTAERVF</sequence>
<dbReference type="Gene3D" id="3.60.40.10">
    <property type="entry name" value="PPM-type phosphatase domain"/>
    <property type="match status" value="1"/>
</dbReference>
<dbReference type="SMART" id="SM00220">
    <property type="entry name" value="S_TKc"/>
    <property type="match status" value="1"/>
</dbReference>
<keyword evidence="5" id="KW-0067">ATP-binding</keyword>
<comment type="caution">
    <text evidence="10">The sequence shown here is derived from an EMBL/GenBank/DDBJ whole genome shotgun (WGS) entry which is preliminary data.</text>
</comment>
<dbReference type="GO" id="GO:0005524">
    <property type="term" value="F:ATP binding"/>
    <property type="evidence" value="ECO:0007669"/>
    <property type="project" value="UniProtKB-KW"/>
</dbReference>
<evidence type="ECO:0000313" key="11">
    <source>
        <dbReference type="Proteomes" id="UP000639772"/>
    </source>
</evidence>
<dbReference type="PROSITE" id="PS00108">
    <property type="entry name" value="PROTEIN_KINASE_ST"/>
    <property type="match status" value="1"/>
</dbReference>
<dbReference type="PROSITE" id="PS50011">
    <property type="entry name" value="PROTEIN_KINASE_DOM"/>
    <property type="match status" value="1"/>
</dbReference>
<dbReference type="GO" id="GO:0004722">
    <property type="term" value="F:protein serine/threonine phosphatase activity"/>
    <property type="evidence" value="ECO:0007669"/>
    <property type="project" value="UniProtKB-EC"/>
</dbReference>
<dbReference type="Pfam" id="PF00481">
    <property type="entry name" value="PP2C"/>
    <property type="match status" value="1"/>
</dbReference>
<feature type="domain" description="Protein kinase" evidence="8">
    <location>
        <begin position="30"/>
        <end position="318"/>
    </location>
</feature>
<dbReference type="PANTHER" id="PTHR44329">
    <property type="entry name" value="SERINE/THREONINE-PROTEIN KINASE TNNI3K-RELATED"/>
    <property type="match status" value="1"/>
</dbReference>
<dbReference type="SUPFAM" id="SSF81606">
    <property type="entry name" value="PP2C-like"/>
    <property type="match status" value="1"/>
</dbReference>
<evidence type="ECO:0000256" key="7">
    <source>
        <dbReference type="ARBA" id="ARBA00048336"/>
    </source>
</evidence>
<keyword evidence="2" id="KW-0808">Transferase</keyword>
<dbReference type="SUPFAM" id="SSF56112">
    <property type="entry name" value="Protein kinase-like (PK-like)"/>
    <property type="match status" value="1"/>
</dbReference>
<comment type="catalytic activity">
    <reaction evidence="6">
        <text>O-phospho-L-seryl-[protein] + H2O = L-seryl-[protein] + phosphate</text>
        <dbReference type="Rhea" id="RHEA:20629"/>
        <dbReference type="Rhea" id="RHEA-COMP:9863"/>
        <dbReference type="Rhea" id="RHEA-COMP:11604"/>
        <dbReference type="ChEBI" id="CHEBI:15377"/>
        <dbReference type="ChEBI" id="CHEBI:29999"/>
        <dbReference type="ChEBI" id="CHEBI:43474"/>
        <dbReference type="ChEBI" id="CHEBI:83421"/>
        <dbReference type="EC" id="3.1.3.16"/>
    </reaction>
</comment>
<evidence type="ECO:0000259" key="8">
    <source>
        <dbReference type="PROSITE" id="PS50011"/>
    </source>
</evidence>
<evidence type="ECO:0000256" key="6">
    <source>
        <dbReference type="ARBA" id="ARBA00047761"/>
    </source>
</evidence>
<reference evidence="10 11" key="1">
    <citation type="journal article" date="2020" name="Nat. Food">
        <title>A phased Vanilla planifolia genome enables genetic improvement of flavour and production.</title>
        <authorList>
            <person name="Hasing T."/>
            <person name="Tang H."/>
            <person name="Brym M."/>
            <person name="Khazi F."/>
            <person name="Huang T."/>
            <person name="Chambers A.H."/>
        </authorList>
    </citation>
    <scope>NUCLEOTIDE SEQUENCE [LARGE SCALE GENOMIC DNA]</scope>
    <source>
        <tissue evidence="10">Leaf</tissue>
    </source>
</reference>
<dbReference type="OrthoDB" id="10264738at2759"/>
<dbReference type="Gene3D" id="1.10.510.10">
    <property type="entry name" value="Transferase(Phosphotransferase) domain 1"/>
    <property type="match status" value="1"/>
</dbReference>
<dbReference type="SMART" id="SM00332">
    <property type="entry name" value="PP2Cc"/>
    <property type="match status" value="1"/>
</dbReference>
<protein>
    <recommendedName>
        <fullName evidence="1">protein-serine/threonine phosphatase</fullName>
        <ecNumber evidence="1">3.1.3.16</ecNumber>
    </recommendedName>
</protein>